<gene>
    <name evidence="1" type="ORF">KI387_013677</name>
</gene>
<name>A0AA38FDF6_TAXCH</name>
<feature type="non-terminal residue" evidence="1">
    <location>
        <position position="265"/>
    </location>
</feature>
<keyword evidence="2" id="KW-1185">Reference proteome</keyword>
<sequence length="265" mass="30338">VSTLGHWFSEDVNSSLILYDINSTVELISSPSHLPATPKMWEISRKPDSTSPTGKSYPPNKMNWLRYIPSMHTISLTFCQKLVSQKVIKTDLLSNIYHMIRLPSFVFLQAWKALIVCSLKAPNGNEAYSTAQKLHRKGATAKEWHLRSIGLENVVFRGSEKLSVPRKWKTQCFAGVENSVFCGGATLRWLSQLDNERSDWSWEELESVFLARWDTKEEKDVNEEEEEVKHNDDDEKAMDDVEGEVQVFRPSALLRLVVVLVQLLK</sequence>
<dbReference type="AlphaFoldDB" id="A0AA38FDF6"/>
<proteinExistence type="predicted"/>
<dbReference type="EMBL" id="JAHRHJ020000009">
    <property type="protein sequence ID" value="KAH9302094.1"/>
    <property type="molecule type" value="Genomic_DNA"/>
</dbReference>
<dbReference type="Proteomes" id="UP000824469">
    <property type="component" value="Unassembled WGS sequence"/>
</dbReference>
<organism evidence="1 2">
    <name type="scientific">Taxus chinensis</name>
    <name type="common">Chinese yew</name>
    <name type="synonym">Taxus wallichiana var. chinensis</name>
    <dbReference type="NCBI Taxonomy" id="29808"/>
    <lineage>
        <taxon>Eukaryota</taxon>
        <taxon>Viridiplantae</taxon>
        <taxon>Streptophyta</taxon>
        <taxon>Embryophyta</taxon>
        <taxon>Tracheophyta</taxon>
        <taxon>Spermatophyta</taxon>
        <taxon>Pinopsida</taxon>
        <taxon>Pinidae</taxon>
        <taxon>Conifers II</taxon>
        <taxon>Cupressales</taxon>
        <taxon>Taxaceae</taxon>
        <taxon>Taxus</taxon>
    </lineage>
</organism>
<comment type="caution">
    <text evidence="1">The sequence shown here is derived from an EMBL/GenBank/DDBJ whole genome shotgun (WGS) entry which is preliminary data.</text>
</comment>
<protein>
    <submittedName>
        <fullName evidence="1">Uncharacterized protein</fullName>
    </submittedName>
</protein>
<evidence type="ECO:0000313" key="2">
    <source>
        <dbReference type="Proteomes" id="UP000824469"/>
    </source>
</evidence>
<evidence type="ECO:0000313" key="1">
    <source>
        <dbReference type="EMBL" id="KAH9302094.1"/>
    </source>
</evidence>
<reference evidence="1 2" key="1">
    <citation type="journal article" date="2021" name="Nat. Plants">
        <title>The Taxus genome provides insights into paclitaxel biosynthesis.</title>
        <authorList>
            <person name="Xiong X."/>
            <person name="Gou J."/>
            <person name="Liao Q."/>
            <person name="Li Y."/>
            <person name="Zhou Q."/>
            <person name="Bi G."/>
            <person name="Li C."/>
            <person name="Du R."/>
            <person name="Wang X."/>
            <person name="Sun T."/>
            <person name="Guo L."/>
            <person name="Liang H."/>
            <person name="Lu P."/>
            <person name="Wu Y."/>
            <person name="Zhang Z."/>
            <person name="Ro D.K."/>
            <person name="Shang Y."/>
            <person name="Huang S."/>
            <person name="Yan J."/>
        </authorList>
    </citation>
    <scope>NUCLEOTIDE SEQUENCE [LARGE SCALE GENOMIC DNA]</scope>
    <source>
        <strain evidence="1">Ta-2019</strain>
    </source>
</reference>
<accession>A0AA38FDF6</accession>
<feature type="non-terminal residue" evidence="1">
    <location>
        <position position="1"/>
    </location>
</feature>